<keyword evidence="1 5" id="KW-0547">Nucleotide-binding</keyword>
<reference evidence="7 8" key="1">
    <citation type="submission" date="2024-08" db="EMBL/GenBank/DDBJ databases">
        <authorList>
            <person name="Feng Z."/>
            <person name="Ronholm J."/>
        </authorList>
    </citation>
    <scope>NUCLEOTIDE SEQUENCE [LARGE SCALE GENOMIC DNA]</scope>
    <source>
        <strain evidence="7 8">4-AB0-8</strain>
    </source>
</reference>
<dbReference type="Proteomes" id="UP001567350">
    <property type="component" value="Unassembled WGS sequence"/>
</dbReference>
<evidence type="ECO:0000256" key="3">
    <source>
        <dbReference type="ARBA" id="ARBA00022806"/>
    </source>
</evidence>
<proteinExistence type="predicted"/>
<name>A0ABV4I815_9BURK</name>
<accession>A0ABV4I815</accession>
<dbReference type="InterPro" id="IPR000212">
    <property type="entry name" value="DNA_helicase_UvrD/REP"/>
</dbReference>
<dbReference type="PROSITE" id="PS51198">
    <property type="entry name" value="UVRD_HELICASE_ATP_BIND"/>
    <property type="match status" value="1"/>
</dbReference>
<dbReference type="Pfam" id="PF00580">
    <property type="entry name" value="UvrD-helicase"/>
    <property type="match status" value="1"/>
</dbReference>
<dbReference type="PANTHER" id="PTHR11070:SF3">
    <property type="entry name" value="DNA 3'-5' HELICASE"/>
    <property type="match status" value="1"/>
</dbReference>
<dbReference type="PANTHER" id="PTHR11070">
    <property type="entry name" value="UVRD / RECB / PCRA DNA HELICASE FAMILY MEMBER"/>
    <property type="match status" value="1"/>
</dbReference>
<sequence length="639" mass="70908">MSSPFQLDNTDLACLPKFFPELKFDHEEQIFALRHSSNGDFQAVPGSGKTTLLGAKLALMAARWPHERRGICILTHTNVAREEIENCLRSVPHGARLLLYPHFIGTIQSFVNRFLALPWLRAQGIELREIDDDDFEERFSRRVRADWSIDRWVAKSEFERAQMLRGVRYRGASLSLVTTAKTSLPAKGKFIDRLRLVKAAMMNEGRVRHEDMFAFSEQALEQVPGLKDSLEHRFPNVFIDEMQDTSDTQLEVLTKVFGSASVVQRFGDINQSILCRGTRTSAAAFPAIGNFEVKTSLRFGASIADVANSVKAVGDAIEGKGDVCVAPPTLVLYSDATVNKVIKRFGVWLSQFFTQKELDSHPVKAVCAIKRVGNAKQRVGRHIRDYFPSYDDSVDKPTSSRKSVRELLRVAADPLVVRTERRSAAARDAVLLMLAEFGVTSIKTAKTWRELTGLLLTEVESLTRMRHVVLRCVLGGYDVSTENDAEISIRRILSELGDLVVDGAKSGVVPDTWLADARGGGQVQGVAANCLRVCAGTTEVLIHLATIASVKGETHLATLVLESCHDRKYDLKSVLPYLCGEASAAAVTDEGTKNQLMNVFVAVSRPRRMLALAMHVDRASVESQKKLEARGWKVLDWTV</sequence>
<keyword evidence="8" id="KW-1185">Reference proteome</keyword>
<organism evidence="7 8">
    <name type="scientific">Comamonas jiangduensis</name>
    <dbReference type="NCBI Taxonomy" id="1194168"/>
    <lineage>
        <taxon>Bacteria</taxon>
        <taxon>Pseudomonadati</taxon>
        <taxon>Pseudomonadota</taxon>
        <taxon>Betaproteobacteria</taxon>
        <taxon>Burkholderiales</taxon>
        <taxon>Comamonadaceae</taxon>
        <taxon>Comamonas</taxon>
    </lineage>
</organism>
<keyword evidence="4 5" id="KW-0067">ATP-binding</keyword>
<gene>
    <name evidence="7" type="ORF">ACBP88_00780</name>
</gene>
<dbReference type="EMBL" id="JBGJLR010000001">
    <property type="protein sequence ID" value="MEZ2738000.1"/>
    <property type="molecule type" value="Genomic_DNA"/>
</dbReference>
<feature type="binding site" evidence="5">
    <location>
        <begin position="43"/>
        <end position="50"/>
    </location>
    <ligand>
        <name>ATP</name>
        <dbReference type="ChEBI" id="CHEBI:30616"/>
    </ligand>
</feature>
<dbReference type="InterPro" id="IPR027417">
    <property type="entry name" value="P-loop_NTPase"/>
</dbReference>
<protein>
    <submittedName>
        <fullName evidence="7">UvrD-helicase domain-containing protein</fullName>
    </submittedName>
</protein>
<evidence type="ECO:0000313" key="8">
    <source>
        <dbReference type="Proteomes" id="UP001567350"/>
    </source>
</evidence>
<keyword evidence="2 5" id="KW-0378">Hydrolase</keyword>
<dbReference type="Gene3D" id="3.40.50.300">
    <property type="entry name" value="P-loop containing nucleotide triphosphate hydrolases"/>
    <property type="match status" value="1"/>
</dbReference>
<evidence type="ECO:0000256" key="1">
    <source>
        <dbReference type="ARBA" id="ARBA00022741"/>
    </source>
</evidence>
<dbReference type="RefSeq" id="WP_370890050.1">
    <property type="nucleotide sequence ID" value="NZ_JBGJLR010000001.1"/>
</dbReference>
<dbReference type="SUPFAM" id="SSF52540">
    <property type="entry name" value="P-loop containing nucleoside triphosphate hydrolases"/>
    <property type="match status" value="1"/>
</dbReference>
<dbReference type="InterPro" id="IPR014016">
    <property type="entry name" value="UvrD-like_ATP-bd"/>
</dbReference>
<evidence type="ECO:0000313" key="7">
    <source>
        <dbReference type="EMBL" id="MEZ2738000.1"/>
    </source>
</evidence>
<evidence type="ECO:0000256" key="5">
    <source>
        <dbReference type="PROSITE-ProRule" id="PRU00560"/>
    </source>
</evidence>
<evidence type="ECO:0000256" key="2">
    <source>
        <dbReference type="ARBA" id="ARBA00022801"/>
    </source>
</evidence>
<feature type="domain" description="UvrD-like helicase ATP-binding" evidence="6">
    <location>
        <begin position="22"/>
        <end position="312"/>
    </location>
</feature>
<evidence type="ECO:0000256" key="4">
    <source>
        <dbReference type="ARBA" id="ARBA00022840"/>
    </source>
</evidence>
<comment type="caution">
    <text evidence="7">The sequence shown here is derived from an EMBL/GenBank/DDBJ whole genome shotgun (WGS) entry which is preliminary data.</text>
</comment>
<evidence type="ECO:0000259" key="6">
    <source>
        <dbReference type="PROSITE" id="PS51198"/>
    </source>
</evidence>
<keyword evidence="3 5" id="KW-0347">Helicase</keyword>